<dbReference type="PANTHER" id="PTHR43130">
    <property type="entry name" value="ARAC-FAMILY TRANSCRIPTIONAL REGULATOR"/>
    <property type="match status" value="1"/>
</dbReference>
<dbReference type="RefSeq" id="WP_109906031.1">
    <property type="nucleotide sequence ID" value="NZ_QGLE01000006.1"/>
</dbReference>
<proteinExistence type="predicted"/>
<dbReference type="GO" id="GO:0043565">
    <property type="term" value="F:sequence-specific DNA binding"/>
    <property type="evidence" value="ECO:0007669"/>
    <property type="project" value="InterPro"/>
</dbReference>
<dbReference type="SUPFAM" id="SSF46689">
    <property type="entry name" value="Homeodomain-like"/>
    <property type="match status" value="2"/>
</dbReference>
<dbReference type="Gene3D" id="1.10.10.60">
    <property type="entry name" value="Homeodomain-like"/>
    <property type="match status" value="1"/>
</dbReference>
<dbReference type="PROSITE" id="PS01124">
    <property type="entry name" value="HTH_ARAC_FAMILY_2"/>
    <property type="match status" value="1"/>
</dbReference>
<comment type="caution">
    <text evidence="5">The sequence shown here is derived from an EMBL/GenBank/DDBJ whole genome shotgun (WGS) entry which is preliminary data.</text>
</comment>
<dbReference type="Pfam" id="PF12833">
    <property type="entry name" value="HTH_18"/>
    <property type="match status" value="1"/>
</dbReference>
<evidence type="ECO:0000313" key="6">
    <source>
        <dbReference type="Proteomes" id="UP000245461"/>
    </source>
</evidence>
<dbReference type="GO" id="GO:0003700">
    <property type="term" value="F:DNA-binding transcription factor activity"/>
    <property type="evidence" value="ECO:0007669"/>
    <property type="project" value="InterPro"/>
</dbReference>
<dbReference type="SUPFAM" id="SSF52317">
    <property type="entry name" value="Class I glutamine amidotransferase-like"/>
    <property type="match status" value="1"/>
</dbReference>
<reference evidence="5 6" key="1">
    <citation type="submission" date="2018-05" db="EMBL/GenBank/DDBJ databases">
        <title>Zavarzinia sp. HR-AS.</title>
        <authorList>
            <person name="Lee Y."/>
            <person name="Jeon C.O."/>
        </authorList>
    </citation>
    <scope>NUCLEOTIDE SEQUENCE [LARGE SCALE GENOMIC DNA]</scope>
    <source>
        <strain evidence="5 6">HR-AS</strain>
    </source>
</reference>
<evidence type="ECO:0000256" key="1">
    <source>
        <dbReference type="ARBA" id="ARBA00023015"/>
    </source>
</evidence>
<keyword evidence="2" id="KW-0238">DNA-binding</keyword>
<dbReference type="Pfam" id="PF01965">
    <property type="entry name" value="DJ-1_PfpI"/>
    <property type="match status" value="1"/>
</dbReference>
<dbReference type="CDD" id="cd03137">
    <property type="entry name" value="GATase1_AraC_1"/>
    <property type="match status" value="1"/>
</dbReference>
<evidence type="ECO:0000259" key="4">
    <source>
        <dbReference type="PROSITE" id="PS01124"/>
    </source>
</evidence>
<organism evidence="5 6">
    <name type="scientific">Zavarzinia aquatilis</name>
    <dbReference type="NCBI Taxonomy" id="2211142"/>
    <lineage>
        <taxon>Bacteria</taxon>
        <taxon>Pseudomonadati</taxon>
        <taxon>Pseudomonadota</taxon>
        <taxon>Alphaproteobacteria</taxon>
        <taxon>Rhodospirillales</taxon>
        <taxon>Zavarziniaceae</taxon>
        <taxon>Zavarzinia</taxon>
    </lineage>
</organism>
<dbReference type="InterPro" id="IPR018060">
    <property type="entry name" value="HTH_AraC"/>
</dbReference>
<evidence type="ECO:0000256" key="3">
    <source>
        <dbReference type="ARBA" id="ARBA00023163"/>
    </source>
</evidence>
<keyword evidence="1" id="KW-0805">Transcription regulation</keyword>
<name>A0A317E7U8_9PROT</name>
<feature type="domain" description="HTH araC/xylS-type" evidence="4">
    <location>
        <begin position="212"/>
        <end position="310"/>
    </location>
</feature>
<sequence>MARTICFLVYTDFVLFDLAGPLEAFNTARILSGGEYRLVVASLDGGLVRSSSGLEVMTEALPAGPLDTLIVPGTLAPLDIPRVGEVIGAIAALAGRAGRRTSVCTGAFLLAAAGLLDGRAVTTHWLLAPELQARFPGLRVEGDRIFIRDGDVWTSAGMSAGIDLALALIEADLGAEVARQVARMLVVYFRRPGGQDQFSSLLDLDLGSDRIRRALGFARDHLAGDLSVPRLAEVAGLSPRQFGRAFTAATGTTPAKAVERLRVEAARPMVEDGRRSFDEIARLVGFGDPDRLCQSFIRCLGRTPQDVRRQARSES</sequence>
<keyword evidence="3" id="KW-0804">Transcription</keyword>
<dbReference type="OrthoDB" id="9793422at2"/>
<evidence type="ECO:0000313" key="5">
    <source>
        <dbReference type="EMBL" id="PWR22582.1"/>
    </source>
</evidence>
<dbReference type="InterPro" id="IPR009057">
    <property type="entry name" value="Homeodomain-like_sf"/>
</dbReference>
<dbReference type="InterPro" id="IPR018062">
    <property type="entry name" value="HTH_AraC-typ_CS"/>
</dbReference>
<keyword evidence="6" id="KW-1185">Reference proteome</keyword>
<dbReference type="InterPro" id="IPR052158">
    <property type="entry name" value="INH-QAR"/>
</dbReference>
<dbReference type="AlphaFoldDB" id="A0A317E7U8"/>
<dbReference type="EMBL" id="QGLE01000006">
    <property type="protein sequence ID" value="PWR22582.1"/>
    <property type="molecule type" value="Genomic_DNA"/>
</dbReference>
<dbReference type="PROSITE" id="PS00041">
    <property type="entry name" value="HTH_ARAC_FAMILY_1"/>
    <property type="match status" value="1"/>
</dbReference>
<dbReference type="InterPro" id="IPR029062">
    <property type="entry name" value="Class_I_gatase-like"/>
</dbReference>
<protein>
    <submittedName>
        <fullName evidence="5">AraC family transcriptional regulator</fullName>
    </submittedName>
</protein>
<accession>A0A317E7U8</accession>
<dbReference type="InterPro" id="IPR002818">
    <property type="entry name" value="DJ-1/PfpI"/>
</dbReference>
<gene>
    <name evidence="5" type="ORF">DKG74_11960</name>
</gene>
<dbReference type="Gene3D" id="3.40.50.880">
    <property type="match status" value="1"/>
</dbReference>
<dbReference type="Proteomes" id="UP000245461">
    <property type="component" value="Unassembled WGS sequence"/>
</dbReference>
<dbReference type="SMART" id="SM00342">
    <property type="entry name" value="HTH_ARAC"/>
    <property type="match status" value="1"/>
</dbReference>
<evidence type="ECO:0000256" key="2">
    <source>
        <dbReference type="ARBA" id="ARBA00023125"/>
    </source>
</evidence>
<dbReference type="PANTHER" id="PTHR43130:SF3">
    <property type="entry name" value="HTH-TYPE TRANSCRIPTIONAL REGULATOR RV1931C"/>
    <property type="match status" value="1"/>
</dbReference>